<keyword evidence="4" id="KW-1185">Reference proteome</keyword>
<dbReference type="SMART" id="SM00465">
    <property type="entry name" value="GIYc"/>
    <property type="match status" value="1"/>
</dbReference>
<dbReference type="CDD" id="cd10448">
    <property type="entry name" value="GIY-YIG_unchar_3"/>
    <property type="match status" value="1"/>
</dbReference>
<dbReference type="OrthoDB" id="9807770at2"/>
<accession>A0A0S7BV84</accession>
<dbReference type="PANTHER" id="PTHR34477">
    <property type="entry name" value="UPF0213 PROTEIN YHBQ"/>
    <property type="match status" value="1"/>
</dbReference>
<keyword evidence="3" id="KW-0540">Nuclease</keyword>
<evidence type="ECO:0000313" key="3">
    <source>
        <dbReference type="EMBL" id="GAP42475.1"/>
    </source>
</evidence>
<protein>
    <submittedName>
        <fullName evidence="3">Predicted endonuclease, GIY-YIG superfamily</fullName>
    </submittedName>
</protein>
<dbReference type="Pfam" id="PF01541">
    <property type="entry name" value="GIY-YIG"/>
    <property type="match status" value="1"/>
</dbReference>
<feature type="domain" description="GIY-YIG" evidence="2">
    <location>
        <begin position="3"/>
        <end position="81"/>
    </location>
</feature>
<organism evidence="3">
    <name type="scientific">Lentimicrobium saccharophilum</name>
    <dbReference type="NCBI Taxonomy" id="1678841"/>
    <lineage>
        <taxon>Bacteria</taxon>
        <taxon>Pseudomonadati</taxon>
        <taxon>Bacteroidota</taxon>
        <taxon>Bacteroidia</taxon>
        <taxon>Bacteroidales</taxon>
        <taxon>Lentimicrobiaceae</taxon>
        <taxon>Lentimicrobium</taxon>
    </lineage>
</organism>
<evidence type="ECO:0000313" key="4">
    <source>
        <dbReference type="Proteomes" id="UP000053091"/>
    </source>
</evidence>
<dbReference type="GO" id="GO:0004519">
    <property type="term" value="F:endonuclease activity"/>
    <property type="evidence" value="ECO:0007669"/>
    <property type="project" value="UniProtKB-KW"/>
</dbReference>
<comment type="similarity">
    <text evidence="1">Belongs to the UPF0213 family.</text>
</comment>
<dbReference type="AlphaFoldDB" id="A0A0S7BV84"/>
<dbReference type="InterPro" id="IPR050190">
    <property type="entry name" value="UPF0213_domain"/>
</dbReference>
<dbReference type="PROSITE" id="PS50164">
    <property type="entry name" value="GIY_YIG"/>
    <property type="match status" value="1"/>
</dbReference>
<dbReference type="STRING" id="1678841.TBC1_11605"/>
<dbReference type="PANTHER" id="PTHR34477:SF5">
    <property type="entry name" value="BSL5627 PROTEIN"/>
    <property type="match status" value="1"/>
</dbReference>
<proteinExistence type="inferred from homology"/>
<dbReference type="RefSeq" id="WP_082189456.1">
    <property type="nucleotide sequence ID" value="NZ_DF968182.1"/>
</dbReference>
<dbReference type="Gene3D" id="3.40.1440.10">
    <property type="entry name" value="GIY-YIG endonuclease"/>
    <property type="match status" value="1"/>
</dbReference>
<dbReference type="Proteomes" id="UP000053091">
    <property type="component" value="Unassembled WGS sequence"/>
</dbReference>
<dbReference type="InterPro" id="IPR035901">
    <property type="entry name" value="GIY-YIG_endonuc_sf"/>
</dbReference>
<keyword evidence="3" id="KW-0255">Endonuclease</keyword>
<evidence type="ECO:0000259" key="2">
    <source>
        <dbReference type="PROSITE" id="PS50164"/>
    </source>
</evidence>
<keyword evidence="3" id="KW-0378">Hydrolase</keyword>
<dbReference type="EMBL" id="DF968182">
    <property type="protein sequence ID" value="GAP42475.1"/>
    <property type="molecule type" value="Genomic_DNA"/>
</dbReference>
<dbReference type="SUPFAM" id="SSF82771">
    <property type="entry name" value="GIY-YIG endonuclease"/>
    <property type="match status" value="1"/>
</dbReference>
<name>A0A0S7BV84_9BACT</name>
<sequence length="127" mass="14926">MKKGGYVYIMTNTNCSTLYIGVTNDLCRRIGEHKNHLIKNSFTDKYNLEHCIYFEEFASIIDAIKREKEIKKWNRQKKENLINSQNPDWKVLVTEHGFKRENVSFGRQMDDIVQELQAKGEIPPSSE</sequence>
<gene>
    <name evidence="3" type="ORF">TBC1_11605</name>
</gene>
<dbReference type="InterPro" id="IPR000305">
    <property type="entry name" value="GIY-YIG_endonuc"/>
</dbReference>
<reference evidence="3" key="1">
    <citation type="journal article" date="2015" name="Genome Announc.">
        <title>Draft Genome Sequence of Bacteroidales Strain TBC1, a Novel Isolate from a Methanogenic Wastewater Treatment System.</title>
        <authorList>
            <person name="Tourlousse D.M."/>
            <person name="Matsuura N."/>
            <person name="Sun L."/>
            <person name="Toyonaga M."/>
            <person name="Kuroda K."/>
            <person name="Ohashi A."/>
            <person name="Cruz R."/>
            <person name="Yamaguchi T."/>
            <person name="Sekiguchi Y."/>
        </authorList>
    </citation>
    <scope>NUCLEOTIDE SEQUENCE [LARGE SCALE GENOMIC DNA]</scope>
    <source>
        <strain evidence="3">TBC1</strain>
    </source>
</reference>
<evidence type="ECO:0000256" key="1">
    <source>
        <dbReference type="ARBA" id="ARBA00007435"/>
    </source>
</evidence>